<feature type="region of interest" description="Disordered" evidence="2">
    <location>
        <begin position="598"/>
        <end position="640"/>
    </location>
</feature>
<dbReference type="GO" id="GO:0032465">
    <property type="term" value="P:regulation of cytokinesis"/>
    <property type="evidence" value="ECO:0007669"/>
    <property type="project" value="InterPro"/>
</dbReference>
<gene>
    <name evidence="3" type="ORF">JOB18_037691</name>
</gene>
<evidence type="ECO:0000256" key="1">
    <source>
        <dbReference type="SAM" id="Coils"/>
    </source>
</evidence>
<feature type="compositionally biased region" description="Basic and acidic residues" evidence="2">
    <location>
        <begin position="950"/>
        <end position="959"/>
    </location>
</feature>
<feature type="region of interest" description="Disordered" evidence="2">
    <location>
        <begin position="811"/>
        <end position="830"/>
    </location>
</feature>
<dbReference type="GO" id="GO:0032053">
    <property type="term" value="P:ciliary basal body organization"/>
    <property type="evidence" value="ECO:0007669"/>
    <property type="project" value="TreeGrafter"/>
</dbReference>
<dbReference type="GO" id="GO:0005814">
    <property type="term" value="C:centriole"/>
    <property type="evidence" value="ECO:0007669"/>
    <property type="project" value="InterPro"/>
</dbReference>
<dbReference type="Pfam" id="PF16025">
    <property type="entry name" value="CaM_bind"/>
    <property type="match status" value="1"/>
</dbReference>
<feature type="compositionally biased region" description="Basic and acidic residues" evidence="2">
    <location>
        <begin position="747"/>
        <end position="756"/>
    </location>
</feature>
<reference evidence="3 4" key="1">
    <citation type="journal article" date="2021" name="Sci. Rep.">
        <title>Chromosome anchoring in Senegalese sole (Solea senegalensis) reveals sex-associated markers and genome rearrangements in flatfish.</title>
        <authorList>
            <person name="Guerrero-Cozar I."/>
            <person name="Gomez-Garrido J."/>
            <person name="Berbel C."/>
            <person name="Martinez-Blanch J.F."/>
            <person name="Alioto T."/>
            <person name="Claros M.G."/>
            <person name="Gagnaire P.A."/>
            <person name="Manchado M."/>
        </authorList>
    </citation>
    <scope>NUCLEOTIDE SEQUENCE [LARGE SCALE GENOMIC DNA]</scope>
    <source>
        <strain evidence="3">Sse05_10M</strain>
    </source>
</reference>
<keyword evidence="4" id="KW-1185">Reference proteome</keyword>
<feature type="compositionally biased region" description="Polar residues" evidence="2">
    <location>
        <begin position="359"/>
        <end position="369"/>
    </location>
</feature>
<name>A0AAV6QDM6_SOLSE</name>
<accession>A0AAV6QDM6</accession>
<proteinExistence type="predicted"/>
<feature type="region of interest" description="Disordered" evidence="2">
    <location>
        <begin position="950"/>
        <end position="983"/>
    </location>
</feature>
<dbReference type="GO" id="GO:1903723">
    <property type="term" value="P:negative regulation of centriole elongation"/>
    <property type="evidence" value="ECO:0007669"/>
    <property type="project" value="TreeGrafter"/>
</dbReference>
<feature type="coiled-coil region" evidence="1">
    <location>
        <begin position="996"/>
        <end position="1023"/>
    </location>
</feature>
<feature type="compositionally biased region" description="Basic and acidic residues" evidence="2">
    <location>
        <begin position="433"/>
        <end position="460"/>
    </location>
</feature>
<feature type="region of interest" description="Disordered" evidence="2">
    <location>
        <begin position="1212"/>
        <end position="1243"/>
    </location>
</feature>
<dbReference type="EMBL" id="JAGKHQ010000018">
    <property type="protein sequence ID" value="KAG7486735.1"/>
    <property type="molecule type" value="Genomic_DNA"/>
</dbReference>
<feature type="region of interest" description="Disordered" evidence="2">
    <location>
        <begin position="495"/>
        <end position="516"/>
    </location>
</feature>
<feature type="region of interest" description="Disordered" evidence="2">
    <location>
        <begin position="740"/>
        <end position="770"/>
    </location>
</feature>
<feature type="region of interest" description="Disordered" evidence="2">
    <location>
        <begin position="697"/>
        <end position="718"/>
    </location>
</feature>
<evidence type="ECO:0000313" key="3">
    <source>
        <dbReference type="EMBL" id="KAG7486735.1"/>
    </source>
</evidence>
<dbReference type="AlphaFoldDB" id="A0AAV6QDM6"/>
<evidence type="ECO:0008006" key="5">
    <source>
        <dbReference type="Google" id="ProtNLM"/>
    </source>
</evidence>
<dbReference type="InterPro" id="IPR033207">
    <property type="entry name" value="CCP110"/>
</dbReference>
<protein>
    <recommendedName>
        <fullName evidence="5">Centriolar coiled-coil protein of 110 kDa-like</fullName>
    </recommendedName>
</protein>
<evidence type="ECO:0000313" key="4">
    <source>
        <dbReference type="Proteomes" id="UP000693946"/>
    </source>
</evidence>
<feature type="region of interest" description="Disordered" evidence="2">
    <location>
        <begin position="359"/>
        <end position="396"/>
    </location>
</feature>
<comment type="caution">
    <text evidence="3">The sequence shown here is derived from an EMBL/GenBank/DDBJ whole genome shotgun (WGS) entry which is preliminary data.</text>
</comment>
<feature type="compositionally biased region" description="Polar residues" evidence="2">
    <location>
        <begin position="418"/>
        <end position="431"/>
    </location>
</feature>
<feature type="region of interest" description="Disordered" evidence="2">
    <location>
        <begin position="53"/>
        <end position="75"/>
    </location>
</feature>
<feature type="compositionally biased region" description="Basic and acidic residues" evidence="2">
    <location>
        <begin position="495"/>
        <end position="515"/>
    </location>
</feature>
<dbReference type="PANTHER" id="PTHR13594">
    <property type="entry name" value="CENTRIOLAR COILED-COIL PROTEIN OF 110 KDA"/>
    <property type="match status" value="1"/>
</dbReference>
<sequence>MEDYDEFVQHRLIRLRKREEEYDEEEHRRSSPTTSLIRIYGRPILPPLLSAEQREEMQRHRDAAQTAAGQRKLKDDPRMAYVQTILHSVQLRKLPTLEELLQEPDTNTESLYCLNTSGGSESNCHFLIETKDDLSFSPSTVKTGEDESSLPSVTSAMSSAFFSPDVTPQQSYFEGCLLNQHDSKRGAQPIPWVFPDGAVHQSLSSGYMTCENVDNTICVSEVIDAGSESCGSEDVYSIESFFLHSTSNTITKMPEIISHSPVDGEELENSGLESSYCNNFITVKDICCTSFHEDSFICDQLTSDKYENSYVEKSLRGDSYQSAALLNLDKDHISDSKDPVSSPENSDFSVNPELSETLISHQDPTTRLCSQHEPTDKEPVDNREDEAEPSEEPYRLSLQALLKKSQEYRRRQRMLRNQAKNTKLQERTLQPKTRPEEQNLSDKENDESSHETAEEKKTKESRHVFIPTMEMSLKKSWENERLIETEHIREKINGKSESSHLKEDMHSKQITKSEEQTTIENNKLNSSPEVIIESNKITALIDQQSMSTEVSTEQEAFHMTTEQRNTSPKGVFQKVRKCYTIPALNVCMSPVHAKSKGSVRVEDQGGGVQTSKEKAVLSAGVKEDHSTEEESNQRYHSSHREVPSTLNLIVQGDVRSVLSKSSVHIDQLESNLSSLKVMFSDLESTMKEDFEKHIQTESNAQSEFNSDAAEHSKQSEDDVEMQLRQNKCDLLEDKLGNDTVESSGAKYMEHTQRRQSLENSKNMQEDKGSEVNLSDLEDVPAVIQAGKKEAVNLREIRLVKTLAVERLKEKGKEGLAKSQGLHGSSRKQQPPAKCILSAAQWLRIPDAFRTTPPEIVVPCKDTVLSDTSNHEVERRNEMVVKGHNSAHSLSLNKSFDVDTPSGLWLLEGLGSDLDSRENLVHEKHLLTPESGGEGQGGISKVKRRLLMHTTEETTEKSPDTSRGAGLVVRPCSSTPRTTVRHYDGHGIQGNKEEQLKQAHAAQIRALQDEHRRQQEELLQALAARYHLLQSVSLPCSMSTSRLGDTLTFSSLSQPSSPIPEHCRPLLLAAVKGFLTRRLLRTERVAQLVRTIRDTQQFLCALQLQSSSRAELRSRQDLLLQERVFLQLRAARYDFYDIFFSLSAAERMQLINWDRDLAQEREHRRLQSGHPQEKRCLSAATRKSLERKKTITKQRVAAERDCEVVAKNVRKTGLSGRQPLETKQGQFRANPLRVRRSTNSTRPR</sequence>
<feature type="compositionally biased region" description="Basic and acidic residues" evidence="2">
    <location>
        <begin position="373"/>
        <end position="382"/>
    </location>
</feature>
<dbReference type="GO" id="GO:0007099">
    <property type="term" value="P:centriole replication"/>
    <property type="evidence" value="ECO:0007669"/>
    <property type="project" value="InterPro"/>
</dbReference>
<organism evidence="3 4">
    <name type="scientific">Solea senegalensis</name>
    <name type="common">Senegalese sole</name>
    <dbReference type="NCBI Taxonomy" id="28829"/>
    <lineage>
        <taxon>Eukaryota</taxon>
        <taxon>Metazoa</taxon>
        <taxon>Chordata</taxon>
        <taxon>Craniata</taxon>
        <taxon>Vertebrata</taxon>
        <taxon>Euteleostomi</taxon>
        <taxon>Actinopterygii</taxon>
        <taxon>Neopterygii</taxon>
        <taxon>Teleostei</taxon>
        <taxon>Neoteleostei</taxon>
        <taxon>Acanthomorphata</taxon>
        <taxon>Carangaria</taxon>
        <taxon>Pleuronectiformes</taxon>
        <taxon>Pleuronectoidei</taxon>
        <taxon>Soleidae</taxon>
        <taxon>Solea</taxon>
    </lineage>
</organism>
<dbReference type="PANTHER" id="PTHR13594:SF2">
    <property type="entry name" value="SI:CH73-100L22.3"/>
    <property type="match status" value="1"/>
</dbReference>
<feature type="region of interest" description="Disordered" evidence="2">
    <location>
        <begin position="414"/>
        <end position="460"/>
    </location>
</feature>
<evidence type="ECO:0000256" key="2">
    <source>
        <dbReference type="SAM" id="MobiDB-lite"/>
    </source>
</evidence>
<feature type="compositionally biased region" description="Basic and acidic residues" evidence="2">
    <location>
        <begin position="53"/>
        <end position="63"/>
    </location>
</feature>
<keyword evidence="1" id="KW-0175">Coiled coil</keyword>
<feature type="compositionally biased region" description="Basic and acidic residues" evidence="2">
    <location>
        <begin position="611"/>
        <end position="625"/>
    </location>
</feature>
<dbReference type="Proteomes" id="UP000693946">
    <property type="component" value="Linkage Group LG6"/>
</dbReference>